<evidence type="ECO:0000256" key="2">
    <source>
        <dbReference type="ARBA" id="ARBA00022692"/>
    </source>
</evidence>
<comment type="subcellular location">
    <subcellularLocation>
        <location evidence="1">Membrane</location>
        <topology evidence="1">Multi-pass membrane protein</topology>
    </subcellularLocation>
</comment>
<reference evidence="6 7" key="1">
    <citation type="submission" date="2017-03" db="EMBL/GenBank/DDBJ databases">
        <authorList>
            <person name="Afonso C.L."/>
            <person name="Miller P.J."/>
            <person name="Scott M.A."/>
            <person name="Spackman E."/>
            <person name="Goraichik I."/>
            <person name="Dimitrov K.M."/>
            <person name="Suarez D.L."/>
            <person name="Swayne D.E."/>
        </authorList>
    </citation>
    <scope>NUCLEOTIDE SEQUENCE [LARGE SCALE GENOMIC DNA]</scope>
    <source>
        <strain evidence="6 7">CECT 7639</strain>
    </source>
</reference>
<accession>A0A1Y5TKV9</accession>
<evidence type="ECO:0000256" key="1">
    <source>
        <dbReference type="ARBA" id="ARBA00004141"/>
    </source>
</evidence>
<evidence type="ECO:0000313" key="7">
    <source>
        <dbReference type="Proteomes" id="UP000193077"/>
    </source>
</evidence>
<dbReference type="OrthoDB" id="5766358at2"/>
<feature type="transmembrane region" description="Helical" evidence="5">
    <location>
        <begin position="186"/>
        <end position="203"/>
    </location>
</feature>
<dbReference type="Proteomes" id="UP000193077">
    <property type="component" value="Unassembled WGS sequence"/>
</dbReference>
<feature type="transmembrane region" description="Helical" evidence="5">
    <location>
        <begin position="66"/>
        <end position="86"/>
    </location>
</feature>
<evidence type="ECO:0000256" key="3">
    <source>
        <dbReference type="ARBA" id="ARBA00022989"/>
    </source>
</evidence>
<feature type="transmembrane region" description="Helical" evidence="5">
    <location>
        <begin position="6"/>
        <end position="27"/>
    </location>
</feature>
<organism evidence="6 7">
    <name type="scientific">Falsiruegeria litorea R37</name>
    <dbReference type="NCBI Taxonomy" id="1200284"/>
    <lineage>
        <taxon>Bacteria</taxon>
        <taxon>Pseudomonadati</taxon>
        <taxon>Pseudomonadota</taxon>
        <taxon>Alphaproteobacteria</taxon>
        <taxon>Rhodobacterales</taxon>
        <taxon>Roseobacteraceae</taxon>
        <taxon>Falsiruegeria</taxon>
    </lineage>
</organism>
<evidence type="ECO:0000256" key="5">
    <source>
        <dbReference type="SAM" id="Phobius"/>
    </source>
</evidence>
<gene>
    <name evidence="6" type="ORF">TRL7639_03780</name>
</gene>
<protein>
    <submittedName>
        <fullName evidence="6">Zinc transporter ZupT</fullName>
    </submittedName>
</protein>
<feature type="transmembrane region" description="Helical" evidence="5">
    <location>
        <begin position="156"/>
        <end position="180"/>
    </location>
</feature>
<keyword evidence="2 5" id="KW-0812">Transmembrane</keyword>
<name>A0A1Y5TKV9_9RHOB</name>
<feature type="transmembrane region" description="Helical" evidence="5">
    <location>
        <begin position="215"/>
        <end position="236"/>
    </location>
</feature>
<dbReference type="EMBL" id="FWFO01000004">
    <property type="protein sequence ID" value="SLN66438.1"/>
    <property type="molecule type" value="Genomic_DNA"/>
</dbReference>
<dbReference type="AlphaFoldDB" id="A0A1Y5TKV9"/>
<dbReference type="Pfam" id="PF02535">
    <property type="entry name" value="Zip"/>
    <property type="match status" value="1"/>
</dbReference>
<feature type="transmembrane region" description="Helical" evidence="5">
    <location>
        <begin position="98"/>
        <end position="118"/>
    </location>
</feature>
<proteinExistence type="predicted"/>
<keyword evidence="4 5" id="KW-0472">Membrane</keyword>
<evidence type="ECO:0000313" key="6">
    <source>
        <dbReference type="EMBL" id="SLN66438.1"/>
    </source>
</evidence>
<keyword evidence="7" id="KW-1185">Reference proteome</keyword>
<dbReference type="GO" id="GO:0046873">
    <property type="term" value="F:metal ion transmembrane transporter activity"/>
    <property type="evidence" value="ECO:0007669"/>
    <property type="project" value="InterPro"/>
</dbReference>
<feature type="transmembrane region" description="Helical" evidence="5">
    <location>
        <begin position="39"/>
        <end position="60"/>
    </location>
</feature>
<dbReference type="GO" id="GO:0016020">
    <property type="term" value="C:membrane"/>
    <property type="evidence" value="ECO:0007669"/>
    <property type="project" value="UniProtKB-SubCell"/>
</dbReference>
<sequence length="237" mass="24545">MSNLTYALLLATFAGLAMPLGGLLARYEHVRDKRIQSRLIHSVTAFGGGALLSAVALVLVPRGAEALPVTVAIPLLLAGGFGFYVVDKLLARAGGSGALLLAMLLDFLPEAMALGALLTTEAATAKLLAAMIFLQNLPEGFSAFREIWSRGQAPGWQILLIFIGLAALGPLCAAVGFHFLSTDPETLGAIMIFAAGGILYLLFQDIAPEAHVDGDWSPALGAVCGFALGLAGDMIIG</sequence>
<dbReference type="InterPro" id="IPR003689">
    <property type="entry name" value="ZIP"/>
</dbReference>
<dbReference type="RefSeq" id="WP_085797422.1">
    <property type="nucleotide sequence ID" value="NZ_FWFO01000004.1"/>
</dbReference>
<evidence type="ECO:0000256" key="4">
    <source>
        <dbReference type="ARBA" id="ARBA00023136"/>
    </source>
</evidence>
<keyword evidence="3 5" id="KW-1133">Transmembrane helix</keyword>